<dbReference type="InterPro" id="IPR015421">
    <property type="entry name" value="PyrdxlP-dep_Trfase_major"/>
</dbReference>
<dbReference type="Gramene" id="MELO3C032487.2.1">
    <property type="protein sequence ID" value="MELO3C032487.2.1"/>
    <property type="gene ID" value="MELO3C032487.2"/>
</dbReference>
<reference evidence="1" key="1">
    <citation type="submission" date="2023-03" db="UniProtKB">
        <authorList>
            <consortium name="EnsemblPlants"/>
        </authorList>
    </citation>
    <scope>IDENTIFICATION</scope>
</reference>
<organism evidence="1">
    <name type="scientific">Cucumis melo</name>
    <name type="common">Muskmelon</name>
    <dbReference type="NCBI Taxonomy" id="3656"/>
    <lineage>
        <taxon>Eukaryota</taxon>
        <taxon>Viridiplantae</taxon>
        <taxon>Streptophyta</taxon>
        <taxon>Embryophyta</taxon>
        <taxon>Tracheophyta</taxon>
        <taxon>Spermatophyta</taxon>
        <taxon>Magnoliopsida</taxon>
        <taxon>eudicotyledons</taxon>
        <taxon>Gunneridae</taxon>
        <taxon>Pentapetalae</taxon>
        <taxon>rosids</taxon>
        <taxon>fabids</taxon>
        <taxon>Cucurbitales</taxon>
        <taxon>Cucurbitaceae</taxon>
        <taxon>Benincaseae</taxon>
        <taxon>Cucumis</taxon>
    </lineage>
</organism>
<evidence type="ECO:0000313" key="1">
    <source>
        <dbReference type="EnsemblPlants" id="MELO3C032487.2.1"/>
    </source>
</evidence>
<dbReference type="EnsemblPlants" id="MELO3C032487.2.1">
    <property type="protein sequence ID" value="MELO3C032487.2.1"/>
    <property type="gene ID" value="MELO3C032487.2"/>
</dbReference>
<proteinExistence type="predicted"/>
<sequence>MEITRFSADMRKQIYKVAYVNHCSNITCQILANLVMNPPKIFSDI</sequence>
<dbReference type="AlphaFoldDB" id="A0A9I9EDZ7"/>
<dbReference type="Gene3D" id="3.40.640.10">
    <property type="entry name" value="Type I PLP-dependent aspartate aminotransferase-like (Major domain)"/>
    <property type="match status" value="1"/>
</dbReference>
<accession>A0A9I9EDZ7</accession>
<protein>
    <submittedName>
        <fullName evidence="1">Uncharacterized protein</fullName>
    </submittedName>
</protein>
<name>A0A9I9EDZ7_CUCME</name>